<dbReference type="InterPro" id="IPR019410">
    <property type="entry name" value="Methyltransf_16"/>
</dbReference>
<dbReference type="EnsemblMetazoa" id="XM_019907010.1">
    <property type="protein sequence ID" value="XP_019762569.1"/>
    <property type="gene ID" value="LOC109539331"/>
</dbReference>
<dbReference type="GO" id="GO:0018025">
    <property type="term" value="F:calmodulin-lysine N-methyltransferase activity"/>
    <property type="evidence" value="ECO:0007669"/>
    <property type="project" value="UniProtKB-EC"/>
</dbReference>
<dbReference type="PANTHER" id="PTHR13539">
    <property type="entry name" value="CALMODULIN-LYSINE N-METHYLTRANSFERASE"/>
    <property type="match status" value="1"/>
</dbReference>
<protein>
    <recommendedName>
        <fullName evidence="4">Calmodulin-lysine N-methyltransferase</fullName>
        <ecNumber evidence="3">2.1.1.60</ecNumber>
    </recommendedName>
</protein>
<proteinExistence type="predicted"/>
<dbReference type="GO" id="GO:0032259">
    <property type="term" value="P:methylation"/>
    <property type="evidence" value="ECO:0007669"/>
    <property type="project" value="UniProtKB-KW"/>
</dbReference>
<dbReference type="CDD" id="cd02440">
    <property type="entry name" value="AdoMet_MTases"/>
    <property type="match status" value="1"/>
</dbReference>
<dbReference type="Pfam" id="PF10294">
    <property type="entry name" value="Methyltransf_16"/>
    <property type="match status" value="1"/>
</dbReference>
<dbReference type="GO" id="GO:0005634">
    <property type="term" value="C:nucleus"/>
    <property type="evidence" value="ECO:0007669"/>
    <property type="project" value="UniProtKB-SubCell"/>
</dbReference>
<evidence type="ECO:0000256" key="2">
    <source>
        <dbReference type="ARBA" id="ARBA00004496"/>
    </source>
</evidence>
<evidence type="ECO:0000256" key="5">
    <source>
        <dbReference type="ARBA" id="ARBA00022490"/>
    </source>
</evidence>
<comment type="subcellular location">
    <subcellularLocation>
        <location evidence="2">Cytoplasm</location>
    </subcellularLocation>
    <subcellularLocation>
        <location evidence="1">Nucleus</location>
    </subcellularLocation>
</comment>
<organism evidence="9 10">
    <name type="scientific">Dendroctonus ponderosae</name>
    <name type="common">Mountain pine beetle</name>
    <dbReference type="NCBI Taxonomy" id="77166"/>
    <lineage>
        <taxon>Eukaryota</taxon>
        <taxon>Metazoa</taxon>
        <taxon>Ecdysozoa</taxon>
        <taxon>Arthropoda</taxon>
        <taxon>Hexapoda</taxon>
        <taxon>Insecta</taxon>
        <taxon>Pterygota</taxon>
        <taxon>Neoptera</taxon>
        <taxon>Endopterygota</taxon>
        <taxon>Coleoptera</taxon>
        <taxon>Polyphaga</taxon>
        <taxon>Cucujiformia</taxon>
        <taxon>Curculionidae</taxon>
        <taxon>Scolytinae</taxon>
        <taxon>Dendroctonus</taxon>
    </lineage>
</organism>
<evidence type="ECO:0000256" key="8">
    <source>
        <dbReference type="ARBA" id="ARBA00023242"/>
    </source>
</evidence>
<dbReference type="Gene3D" id="3.40.50.150">
    <property type="entry name" value="Vaccinia Virus protein VP39"/>
    <property type="match status" value="1"/>
</dbReference>
<dbReference type="PANTHER" id="PTHR13539:SF3">
    <property type="entry name" value="CALMODULIN-LYSINE N-METHYLTRANSFERASE"/>
    <property type="match status" value="1"/>
</dbReference>
<dbReference type="GO" id="GO:0005737">
    <property type="term" value="C:cytoplasm"/>
    <property type="evidence" value="ECO:0007669"/>
    <property type="project" value="UniProtKB-SubCell"/>
</dbReference>
<dbReference type="AlphaFoldDB" id="A0AAR5PNG5"/>
<reference evidence="9" key="2">
    <citation type="submission" date="2024-08" db="UniProtKB">
        <authorList>
            <consortium name="EnsemblMetazoa"/>
        </authorList>
    </citation>
    <scope>IDENTIFICATION</scope>
</reference>
<evidence type="ECO:0000256" key="4">
    <source>
        <dbReference type="ARBA" id="ARBA00020594"/>
    </source>
</evidence>
<keyword evidence="6" id="KW-0489">Methyltransferase</keyword>
<dbReference type="Proteomes" id="UP000019118">
    <property type="component" value="Unassembled WGS sequence"/>
</dbReference>
<name>A0AAR5PNG5_DENPD</name>
<evidence type="ECO:0000313" key="10">
    <source>
        <dbReference type="Proteomes" id="UP000019118"/>
    </source>
</evidence>
<keyword evidence="7" id="KW-0808">Transferase</keyword>
<evidence type="ECO:0000256" key="7">
    <source>
        <dbReference type="ARBA" id="ARBA00022679"/>
    </source>
</evidence>
<keyword evidence="5" id="KW-0963">Cytoplasm</keyword>
<dbReference type="InterPro" id="IPR025800">
    <property type="entry name" value="CaM-Lys-N-MeTrfase"/>
</dbReference>
<dbReference type="SUPFAM" id="SSF53335">
    <property type="entry name" value="S-adenosyl-L-methionine-dependent methyltransferases"/>
    <property type="match status" value="1"/>
</dbReference>
<keyword evidence="10" id="KW-1185">Reference proteome</keyword>
<sequence>MMICRSIRQFDSGKRAAKQSVSQILPNSVSSSFYSLFFFSLVFQKGRRCPLVAPHMDQSNDIFALSPCFKIELDQVPFISGRNETKKVARRRWAILAKALKSPTASQPSSPTDEISVRRISSFMLLETRELPTAPLAHTAPTPWRSNDPVSKRTWFEYSIRVGAQLYQLNIGHRNRTFSAEDLMGFNNTGNICIWPSEETLSYYACGNLALFSGKRVLELGGGMSCLAALFVAKYAGAQRVLATDGNKASVENVQAILRCNAFACRTDCAVLRWGDAAQDSRGQFDVIVSADCLFFDDARTDLVNCLRSRLAPGGLALVMAPRRGATLDSFVGQSEAAGLRCRTVPNYSDVVWEKRLALMANADYNDNIHYPILIEVTKPER</sequence>
<keyword evidence="8" id="KW-0539">Nucleus</keyword>
<evidence type="ECO:0000313" key="9">
    <source>
        <dbReference type="EnsemblMetazoa" id="XP_019762569.1"/>
    </source>
</evidence>
<dbReference type="InterPro" id="IPR029063">
    <property type="entry name" value="SAM-dependent_MTases_sf"/>
</dbReference>
<reference evidence="10" key="1">
    <citation type="journal article" date="2013" name="Genome Biol.">
        <title>Draft genome of the mountain pine beetle, Dendroctonus ponderosae Hopkins, a major forest pest.</title>
        <authorList>
            <person name="Keeling C.I."/>
            <person name="Yuen M.M."/>
            <person name="Liao N.Y."/>
            <person name="Docking T.R."/>
            <person name="Chan S.K."/>
            <person name="Taylor G.A."/>
            <person name="Palmquist D.L."/>
            <person name="Jackman S.D."/>
            <person name="Nguyen A."/>
            <person name="Li M."/>
            <person name="Henderson H."/>
            <person name="Janes J.K."/>
            <person name="Zhao Y."/>
            <person name="Pandoh P."/>
            <person name="Moore R."/>
            <person name="Sperling F.A."/>
            <person name="Huber D.P."/>
            <person name="Birol I."/>
            <person name="Jones S.J."/>
            <person name="Bohlmann J."/>
        </authorList>
    </citation>
    <scope>NUCLEOTIDE SEQUENCE</scope>
</reference>
<evidence type="ECO:0000256" key="6">
    <source>
        <dbReference type="ARBA" id="ARBA00022603"/>
    </source>
</evidence>
<accession>A0AAR5PNG5</accession>
<dbReference type="EC" id="2.1.1.60" evidence="3"/>
<evidence type="ECO:0000256" key="1">
    <source>
        <dbReference type="ARBA" id="ARBA00004123"/>
    </source>
</evidence>
<evidence type="ECO:0000256" key="3">
    <source>
        <dbReference type="ARBA" id="ARBA00011914"/>
    </source>
</evidence>